<dbReference type="AlphaFoldDB" id="A0AAN6LYN7"/>
<evidence type="ECO:0000256" key="2">
    <source>
        <dbReference type="RuleBase" id="RU361185"/>
    </source>
</evidence>
<evidence type="ECO:0000313" key="7">
    <source>
        <dbReference type="Proteomes" id="UP001280581"/>
    </source>
</evidence>
<dbReference type="InterPro" id="IPR011013">
    <property type="entry name" value="Gal_mutarotase_sf_dom"/>
</dbReference>
<dbReference type="InterPro" id="IPR000322">
    <property type="entry name" value="Glyco_hydro_31_TIM"/>
</dbReference>
<dbReference type="PANTHER" id="PTHR43863">
    <property type="entry name" value="HYDROLASE, PUTATIVE (AFU_ORTHOLOGUE AFUA_1G03140)-RELATED"/>
    <property type="match status" value="1"/>
</dbReference>
<feature type="domain" description="Glycosyl hydrolase family 31 C-terminal" evidence="5">
    <location>
        <begin position="521"/>
        <end position="610"/>
    </location>
</feature>
<dbReference type="Pfam" id="PF21365">
    <property type="entry name" value="Glyco_hydro_31_3rd"/>
    <property type="match status" value="1"/>
</dbReference>
<reference evidence="6 7" key="1">
    <citation type="submission" date="2021-02" db="EMBL/GenBank/DDBJ databases">
        <title>Genome assembly of Pseudopithomyces chartarum.</title>
        <authorList>
            <person name="Jauregui R."/>
            <person name="Singh J."/>
            <person name="Voisey C."/>
        </authorList>
    </citation>
    <scope>NUCLEOTIDE SEQUENCE [LARGE SCALE GENOMIC DNA]</scope>
    <source>
        <strain evidence="6 7">AGR01</strain>
    </source>
</reference>
<dbReference type="EMBL" id="WVTA01000007">
    <property type="protein sequence ID" value="KAK3208570.1"/>
    <property type="molecule type" value="Genomic_DNA"/>
</dbReference>
<feature type="chain" id="PRO_5042843977" description="Glycoside hydrolase family 31 protein" evidence="3">
    <location>
        <begin position="19"/>
        <end position="716"/>
    </location>
</feature>
<protein>
    <recommendedName>
        <fullName evidence="8">Glycoside hydrolase family 31 protein</fullName>
    </recommendedName>
</protein>
<dbReference type="SUPFAM" id="SSF51445">
    <property type="entry name" value="(Trans)glycosidases"/>
    <property type="match status" value="1"/>
</dbReference>
<dbReference type="Pfam" id="PF01055">
    <property type="entry name" value="Glyco_hydro_31_2nd"/>
    <property type="match status" value="1"/>
</dbReference>
<organism evidence="6 7">
    <name type="scientific">Pseudopithomyces chartarum</name>
    <dbReference type="NCBI Taxonomy" id="1892770"/>
    <lineage>
        <taxon>Eukaryota</taxon>
        <taxon>Fungi</taxon>
        <taxon>Dikarya</taxon>
        <taxon>Ascomycota</taxon>
        <taxon>Pezizomycotina</taxon>
        <taxon>Dothideomycetes</taxon>
        <taxon>Pleosporomycetidae</taxon>
        <taxon>Pleosporales</taxon>
        <taxon>Massarineae</taxon>
        <taxon>Didymosphaeriaceae</taxon>
        <taxon>Pseudopithomyces</taxon>
    </lineage>
</organism>
<comment type="similarity">
    <text evidence="1 2">Belongs to the glycosyl hydrolase 31 family.</text>
</comment>
<gene>
    <name evidence="6" type="ORF">GRF29_77g1160358</name>
</gene>
<evidence type="ECO:0008006" key="8">
    <source>
        <dbReference type="Google" id="ProtNLM"/>
    </source>
</evidence>
<evidence type="ECO:0000259" key="4">
    <source>
        <dbReference type="Pfam" id="PF01055"/>
    </source>
</evidence>
<keyword evidence="2" id="KW-0378">Hydrolase</keyword>
<dbReference type="Gene3D" id="3.20.20.80">
    <property type="entry name" value="Glycosidases"/>
    <property type="match status" value="1"/>
</dbReference>
<dbReference type="GO" id="GO:0005975">
    <property type="term" value="P:carbohydrate metabolic process"/>
    <property type="evidence" value="ECO:0007669"/>
    <property type="project" value="InterPro"/>
</dbReference>
<dbReference type="SUPFAM" id="SSF51011">
    <property type="entry name" value="Glycosyl hydrolase domain"/>
    <property type="match status" value="1"/>
</dbReference>
<comment type="caution">
    <text evidence="6">The sequence shown here is derived from an EMBL/GenBank/DDBJ whole genome shotgun (WGS) entry which is preliminary data.</text>
</comment>
<dbReference type="InterPro" id="IPR048395">
    <property type="entry name" value="Glyco_hydro_31_C"/>
</dbReference>
<dbReference type="InterPro" id="IPR051816">
    <property type="entry name" value="Glycosyl_Hydrolase_31"/>
</dbReference>
<dbReference type="Gene3D" id="2.60.40.1180">
    <property type="entry name" value="Golgi alpha-mannosidase II"/>
    <property type="match status" value="1"/>
</dbReference>
<sequence length="716" mass="79128">MARLAWLSWVVLLPFALCENKITFTPSSGLLITEGNKTLVNNTAILAGAQNSTVESIKNDTQGVAYAFITPTIAKVTLNTSNAFHGARFATSHNARFYGVWEYPFNNQINNGNVSFDLKGVGNNIGINWCNARAPFFLTSAGYGVYADTLKMGSYSFDTPGDAQFIFNSSSLTYYVILPKNSGGLKSVIEQYTELSARSEVPAISGLGPTFWSDDFTLDFHGSVSNAQENIQDVVNHLYDNRIRATSIFADRPYGSGNRSWGNFDFDPIQYPDAASFIQNLTDVSGIDFQVWIANRAQSGTKLFNASTKNQWLFPNNNPLGGLGPALDLSIQEAYNYFDESLKYFAAVGVKGYKIDRGEEGEMPDYVQNEQMALFLDLAYDSMVGTWGKGGFYNFARSAVDRSRAKTHIWNGDSHANFTGLAYSVASGIRSGLISFGIWGSDTGGYTREGSLTPSPEVWARWMWFSAFSPVYELMLGTNHTPWYPPYDNTSTLAIMKQTANLHADLLPYIRSYSYHTSKTGLPIIRALFLEAEEDENTWDVNDSYFFGSELFVAPVVSAGGSRSVYFPTGPSKSYLEYFNKTQIYSAGTNITINSPLTSIPVFVKQGAIVPRGDIYQGNAKWIEGWTPELKLELFPSFDVPESKFVYFGGGSETTIVLRTNKADRSAVVDTGGLEFNGWGVKIIWYLKGAEEGKIMDMKTESVGGLLEVNNIDTLF</sequence>
<dbReference type="Gene3D" id="2.60.40.1760">
    <property type="entry name" value="glycosyl hydrolase (family 31)"/>
    <property type="match status" value="1"/>
</dbReference>
<dbReference type="PANTHER" id="PTHR43863:SF2">
    <property type="entry name" value="MALTASE-GLUCOAMYLASE"/>
    <property type="match status" value="1"/>
</dbReference>
<dbReference type="InterPro" id="IPR017853">
    <property type="entry name" value="GH"/>
</dbReference>
<evidence type="ECO:0000313" key="6">
    <source>
        <dbReference type="EMBL" id="KAK3208570.1"/>
    </source>
</evidence>
<proteinExistence type="inferred from homology"/>
<keyword evidence="2" id="KW-0326">Glycosidase</keyword>
<evidence type="ECO:0000259" key="5">
    <source>
        <dbReference type="Pfam" id="PF21365"/>
    </source>
</evidence>
<keyword evidence="7" id="KW-1185">Reference proteome</keyword>
<dbReference type="InterPro" id="IPR013780">
    <property type="entry name" value="Glyco_hydro_b"/>
</dbReference>
<name>A0AAN6LYN7_9PLEO</name>
<feature type="domain" description="Glycoside hydrolase family 31 TIM barrel" evidence="4">
    <location>
        <begin position="216"/>
        <end position="510"/>
    </location>
</feature>
<dbReference type="GO" id="GO:0004553">
    <property type="term" value="F:hydrolase activity, hydrolyzing O-glycosyl compounds"/>
    <property type="evidence" value="ECO:0007669"/>
    <property type="project" value="InterPro"/>
</dbReference>
<keyword evidence="3" id="KW-0732">Signal</keyword>
<dbReference type="SUPFAM" id="SSF74650">
    <property type="entry name" value="Galactose mutarotase-like"/>
    <property type="match status" value="1"/>
</dbReference>
<feature type="signal peptide" evidence="3">
    <location>
        <begin position="1"/>
        <end position="18"/>
    </location>
</feature>
<accession>A0AAN6LYN7</accession>
<dbReference type="GO" id="GO:0030246">
    <property type="term" value="F:carbohydrate binding"/>
    <property type="evidence" value="ECO:0007669"/>
    <property type="project" value="InterPro"/>
</dbReference>
<dbReference type="Proteomes" id="UP001280581">
    <property type="component" value="Unassembled WGS sequence"/>
</dbReference>
<evidence type="ECO:0000256" key="3">
    <source>
        <dbReference type="SAM" id="SignalP"/>
    </source>
</evidence>
<evidence type="ECO:0000256" key="1">
    <source>
        <dbReference type="ARBA" id="ARBA00007806"/>
    </source>
</evidence>